<comment type="caution">
    <text evidence="10">The sequence shown here is derived from an EMBL/GenBank/DDBJ whole genome shotgun (WGS) entry which is preliminary data.</text>
</comment>
<dbReference type="PANTHER" id="PTHR33203:SF44">
    <property type="entry name" value="OLEOSIN 20.3 KDA"/>
    <property type="match status" value="1"/>
</dbReference>
<evidence type="ECO:0000256" key="4">
    <source>
        <dbReference type="ARBA" id="ARBA00022692"/>
    </source>
</evidence>
<evidence type="ECO:0000313" key="10">
    <source>
        <dbReference type="EMBL" id="KAF3437491.1"/>
    </source>
</evidence>
<feature type="transmembrane region" description="Helical" evidence="9">
    <location>
        <begin position="31"/>
        <end position="60"/>
    </location>
</feature>
<feature type="region of interest" description="Disordered" evidence="8">
    <location>
        <begin position="132"/>
        <end position="151"/>
    </location>
</feature>
<dbReference type="EMBL" id="VOIH02000009">
    <property type="protein sequence ID" value="KAF3437491.1"/>
    <property type="molecule type" value="Genomic_DNA"/>
</dbReference>
<dbReference type="Proteomes" id="UP000796880">
    <property type="component" value="Unassembled WGS sequence"/>
</dbReference>
<dbReference type="PANTHER" id="PTHR33203">
    <property type="entry name" value="OLEOSIN"/>
    <property type="match status" value="1"/>
</dbReference>
<dbReference type="GO" id="GO:0016020">
    <property type="term" value="C:membrane"/>
    <property type="evidence" value="ECO:0007669"/>
    <property type="project" value="UniProtKB-SubCell"/>
</dbReference>
<dbReference type="GO" id="GO:0050826">
    <property type="term" value="P:response to freezing"/>
    <property type="evidence" value="ECO:0007669"/>
    <property type="project" value="TreeGrafter"/>
</dbReference>
<accession>A0A8K0DZC3</accession>
<comment type="function">
    <text evidence="1">May have a structural role to stabilize the lipid body during desiccation of the seed by preventing coalescence of the oil. Probably interacts with both lipid and phospholipid moieties of lipid bodies. May also provide recognition signals for specific lipase anchorage in lipolysis during seedling growth.</text>
</comment>
<dbReference type="Pfam" id="PF01277">
    <property type="entry name" value="Oleosin"/>
    <property type="match status" value="1"/>
</dbReference>
<gene>
    <name evidence="10" type="ORF">FNV43_RR20244</name>
</gene>
<organism evidence="10 11">
    <name type="scientific">Rhamnella rubrinervis</name>
    <dbReference type="NCBI Taxonomy" id="2594499"/>
    <lineage>
        <taxon>Eukaryota</taxon>
        <taxon>Viridiplantae</taxon>
        <taxon>Streptophyta</taxon>
        <taxon>Embryophyta</taxon>
        <taxon>Tracheophyta</taxon>
        <taxon>Spermatophyta</taxon>
        <taxon>Magnoliopsida</taxon>
        <taxon>eudicotyledons</taxon>
        <taxon>Gunneridae</taxon>
        <taxon>Pentapetalae</taxon>
        <taxon>rosids</taxon>
        <taxon>fabids</taxon>
        <taxon>Rosales</taxon>
        <taxon>Rhamnaceae</taxon>
        <taxon>rhamnoid group</taxon>
        <taxon>Rhamneae</taxon>
        <taxon>Rhamnella</taxon>
    </lineage>
</organism>
<dbReference type="InterPro" id="IPR000136">
    <property type="entry name" value="Oleosin"/>
</dbReference>
<dbReference type="GO" id="GO:0010344">
    <property type="term" value="P:seed oilbody biogenesis"/>
    <property type="evidence" value="ECO:0007669"/>
    <property type="project" value="TreeGrafter"/>
</dbReference>
<evidence type="ECO:0000313" key="11">
    <source>
        <dbReference type="Proteomes" id="UP000796880"/>
    </source>
</evidence>
<keyword evidence="3 7" id="KW-0551">Lipid droplet</keyword>
<dbReference type="PROSITE" id="PS00811">
    <property type="entry name" value="OLEOSINS"/>
    <property type="match status" value="1"/>
</dbReference>
<keyword evidence="11" id="KW-1185">Reference proteome</keyword>
<proteinExistence type="inferred from homology"/>
<dbReference type="OrthoDB" id="1929188at2759"/>
<evidence type="ECO:0000256" key="5">
    <source>
        <dbReference type="ARBA" id="ARBA00022989"/>
    </source>
</evidence>
<evidence type="ECO:0000256" key="3">
    <source>
        <dbReference type="ARBA" id="ARBA00022677"/>
    </source>
</evidence>
<evidence type="ECO:0000256" key="6">
    <source>
        <dbReference type="ARBA" id="ARBA00023136"/>
    </source>
</evidence>
<keyword evidence="4 9" id="KW-0812">Transmembrane</keyword>
<dbReference type="GO" id="GO:0012511">
    <property type="term" value="C:monolayer-surrounded lipid storage body"/>
    <property type="evidence" value="ECO:0007669"/>
    <property type="project" value="InterPro"/>
</dbReference>
<comment type="subcellular location">
    <subcellularLocation>
        <location evidence="7">Lipid droplet</location>
    </subcellularLocation>
    <subcellularLocation>
        <location evidence="7">Membrane</location>
        <topology evidence="7">Multi-pass membrane protein</topology>
    </subcellularLocation>
</comment>
<evidence type="ECO:0000256" key="9">
    <source>
        <dbReference type="SAM" id="Phobius"/>
    </source>
</evidence>
<sequence length="151" mass="15975">MADYQRLQQQQHPSEALKGYLQEEGPSASKVVAVVTLLPVGATLLFLAGLTLTATVIGLALSTPLFVVFSPVLVPAAVVIGLAVTGFLTSGAFGITALSALSWLANHVRRMRGDLPEQAKWSVQDTAEYLGQKTREAGQTIQGKAQEGTRT</sequence>
<reference evidence="10" key="1">
    <citation type="submission" date="2020-03" db="EMBL/GenBank/DDBJ databases">
        <title>A high-quality chromosome-level genome assembly of a woody plant with both climbing and erect habits, Rhamnella rubrinervis.</title>
        <authorList>
            <person name="Lu Z."/>
            <person name="Yang Y."/>
            <person name="Zhu X."/>
            <person name="Sun Y."/>
        </authorList>
    </citation>
    <scope>NUCLEOTIDE SEQUENCE</scope>
    <source>
        <strain evidence="10">BYM</strain>
        <tissue evidence="10">Leaf</tissue>
    </source>
</reference>
<feature type="transmembrane region" description="Helical" evidence="9">
    <location>
        <begin position="72"/>
        <end position="105"/>
    </location>
</feature>
<protein>
    <recommendedName>
        <fullName evidence="7">Oleosin</fullName>
    </recommendedName>
</protein>
<evidence type="ECO:0000256" key="1">
    <source>
        <dbReference type="ARBA" id="ARBA00002582"/>
    </source>
</evidence>
<name>A0A8K0DZC3_9ROSA</name>
<dbReference type="GO" id="GO:0019915">
    <property type="term" value="P:lipid storage"/>
    <property type="evidence" value="ECO:0007669"/>
    <property type="project" value="TreeGrafter"/>
</dbReference>
<keyword evidence="5 9" id="KW-1133">Transmembrane helix</keyword>
<comment type="similarity">
    <text evidence="2 7">Belongs to the oleosin family.</text>
</comment>
<evidence type="ECO:0000256" key="7">
    <source>
        <dbReference type="RuleBase" id="RU000540"/>
    </source>
</evidence>
<keyword evidence="6 9" id="KW-0472">Membrane</keyword>
<dbReference type="AlphaFoldDB" id="A0A8K0DZC3"/>
<evidence type="ECO:0000256" key="8">
    <source>
        <dbReference type="SAM" id="MobiDB-lite"/>
    </source>
</evidence>
<evidence type="ECO:0000256" key="2">
    <source>
        <dbReference type="ARBA" id="ARBA00010858"/>
    </source>
</evidence>